<feature type="transmembrane region" description="Helical" evidence="6">
    <location>
        <begin position="96"/>
        <end position="121"/>
    </location>
</feature>
<dbReference type="Pfam" id="PF02133">
    <property type="entry name" value="Transp_cyt_pur"/>
    <property type="match status" value="1"/>
</dbReference>
<feature type="transmembrane region" description="Helical" evidence="6">
    <location>
        <begin position="21"/>
        <end position="41"/>
    </location>
</feature>
<dbReference type="CDD" id="cd11484">
    <property type="entry name" value="SLC-NCS1sbd_CobB-like"/>
    <property type="match status" value="1"/>
</dbReference>
<evidence type="ECO:0000256" key="3">
    <source>
        <dbReference type="ARBA" id="ARBA00022692"/>
    </source>
</evidence>
<feature type="transmembrane region" description="Helical" evidence="6">
    <location>
        <begin position="153"/>
        <end position="171"/>
    </location>
</feature>
<dbReference type="EMBL" id="JACWFH010000007">
    <property type="protein sequence ID" value="MBY0096099.1"/>
    <property type="molecule type" value="Genomic_DNA"/>
</dbReference>
<evidence type="ECO:0000313" key="8">
    <source>
        <dbReference type="Proteomes" id="UP000769780"/>
    </source>
</evidence>
<reference evidence="7 8" key="1">
    <citation type="submission" date="2020-07" db="EMBL/GenBank/DDBJ databases">
        <title>Fungal Genomes of the International Space Station.</title>
        <authorList>
            <person name="Seuylemezian A."/>
            <person name="Singh N.K."/>
            <person name="Wood J."/>
            <person name="Venkateswaran K."/>
        </authorList>
    </citation>
    <scope>NUCLEOTIDE SEQUENCE [LARGE SCALE GENOMIC DNA]</scope>
    <source>
        <strain evidence="7 8">PL-B2</strain>
    </source>
</reference>
<dbReference type="PANTHER" id="PTHR30569">
    <property type="entry name" value="CYTOSINE TRANSPORTER CODB"/>
    <property type="match status" value="1"/>
</dbReference>
<feature type="transmembrane region" description="Helical" evidence="6">
    <location>
        <begin position="385"/>
        <end position="406"/>
    </location>
</feature>
<organism evidence="7 8">
    <name type="scientific">Mesobacillus maritimus</name>
    <dbReference type="NCBI Taxonomy" id="1643336"/>
    <lineage>
        <taxon>Bacteria</taxon>
        <taxon>Bacillati</taxon>
        <taxon>Bacillota</taxon>
        <taxon>Bacilli</taxon>
        <taxon>Bacillales</taxon>
        <taxon>Bacillaceae</taxon>
        <taxon>Mesobacillus</taxon>
    </lineage>
</organism>
<evidence type="ECO:0000256" key="5">
    <source>
        <dbReference type="ARBA" id="ARBA00023136"/>
    </source>
</evidence>
<dbReference type="InterPro" id="IPR030191">
    <property type="entry name" value="CodB"/>
</dbReference>
<dbReference type="Gene3D" id="1.10.4160.10">
    <property type="entry name" value="Hydantoin permease"/>
    <property type="match status" value="1"/>
</dbReference>
<feature type="transmembrane region" description="Helical" evidence="6">
    <location>
        <begin position="191"/>
        <end position="213"/>
    </location>
</feature>
<name>A0ABS7K1G9_9BACI</name>
<keyword evidence="3 6" id="KW-0812">Transmembrane</keyword>
<dbReference type="NCBIfam" id="NF008241">
    <property type="entry name" value="PRK11017.1"/>
    <property type="match status" value="1"/>
</dbReference>
<dbReference type="PANTHER" id="PTHR30569:SF0">
    <property type="entry name" value="CYTOSINE PERMEASE"/>
    <property type="match status" value="1"/>
</dbReference>
<dbReference type="InterPro" id="IPR001248">
    <property type="entry name" value="Pur-cyt_permease"/>
</dbReference>
<comment type="caution">
    <text evidence="7">The sequence shown here is derived from an EMBL/GenBank/DDBJ whole genome shotgun (WGS) entry which is preliminary data.</text>
</comment>
<evidence type="ECO:0000256" key="1">
    <source>
        <dbReference type="ARBA" id="ARBA00004141"/>
    </source>
</evidence>
<gene>
    <name evidence="7" type="primary">codB</name>
    <name evidence="7" type="ORF">H0185_04685</name>
</gene>
<feature type="transmembrane region" description="Helical" evidence="6">
    <location>
        <begin position="127"/>
        <end position="146"/>
    </location>
</feature>
<dbReference type="RefSeq" id="WP_221871654.1">
    <property type="nucleotide sequence ID" value="NZ_JACWFH010000007.1"/>
</dbReference>
<evidence type="ECO:0000313" key="7">
    <source>
        <dbReference type="EMBL" id="MBY0096099.1"/>
    </source>
</evidence>
<keyword evidence="8" id="KW-1185">Reference proteome</keyword>
<keyword evidence="4 6" id="KW-1133">Transmembrane helix</keyword>
<proteinExistence type="inferred from homology"/>
<dbReference type="Proteomes" id="UP000769780">
    <property type="component" value="Unassembled WGS sequence"/>
</dbReference>
<feature type="transmembrane region" description="Helical" evidence="6">
    <location>
        <begin position="325"/>
        <end position="347"/>
    </location>
</feature>
<feature type="transmembrane region" description="Helical" evidence="6">
    <location>
        <begin position="53"/>
        <end position="75"/>
    </location>
</feature>
<accession>A0ABS7K1G9</accession>
<sequence length="422" mass="45125">MAQTDKDYALTPVPKDKRKGFISMFFVMLGFTFFSSSMVAGGTLGQGLDMKQFIITVLIGNLILGIYASLLGLVGAKSGLTTHLLTSHSFGKKGSYLTSFLLSAIQVGWFGVGVATFAIMVNKATGINLILLIIISGILMTSTAYWGMKALTILSMVAVPAIAILGSFSIFQATEEVGGFASLMQLEPSETMTYTLALSICIGSFIGGATLTADFTRFSKSKLNGFLTTFIAYFIGNSLMFAFGMVGTLALGLADVSDVMFAQGLLIPAIVVLGLNIWSTNDNSLYTSGLGFSHITKLPKNKIVIFNGLVGTILSLVVYNNFISWLTLLGSTIPSIGAIILADYFLLRRKDGYQEKKMKNVQISAVIAWVFGIVAANLLPGIPPVNAIITSVVVYSIATAIEHGVLRNKKGVSQPYPQMEKI</sequence>
<comment type="similarity">
    <text evidence="2">Belongs to the purine-cytosine permease (2.A.39) family.</text>
</comment>
<evidence type="ECO:0000256" key="4">
    <source>
        <dbReference type="ARBA" id="ARBA00022989"/>
    </source>
</evidence>
<evidence type="ECO:0000256" key="2">
    <source>
        <dbReference type="ARBA" id="ARBA00008974"/>
    </source>
</evidence>
<feature type="transmembrane region" description="Helical" evidence="6">
    <location>
        <begin position="359"/>
        <end position="379"/>
    </location>
</feature>
<comment type="subcellular location">
    <subcellularLocation>
        <location evidence="1">Membrane</location>
        <topology evidence="1">Multi-pass membrane protein</topology>
    </subcellularLocation>
</comment>
<protein>
    <submittedName>
        <fullName evidence="7">Cytosine permease</fullName>
    </submittedName>
</protein>
<feature type="transmembrane region" description="Helical" evidence="6">
    <location>
        <begin position="260"/>
        <end position="278"/>
    </location>
</feature>
<keyword evidence="5 6" id="KW-0472">Membrane</keyword>
<feature type="transmembrane region" description="Helical" evidence="6">
    <location>
        <begin position="225"/>
        <end position="254"/>
    </location>
</feature>
<evidence type="ECO:0000256" key="6">
    <source>
        <dbReference type="SAM" id="Phobius"/>
    </source>
</evidence>
<feature type="transmembrane region" description="Helical" evidence="6">
    <location>
        <begin position="303"/>
        <end position="319"/>
    </location>
</feature>